<dbReference type="AlphaFoldDB" id="A0A5C4MQA2"/>
<evidence type="ECO:0000313" key="3">
    <source>
        <dbReference type="EMBL" id="TNC46492.1"/>
    </source>
</evidence>
<dbReference type="SUPFAM" id="SSF46955">
    <property type="entry name" value="Putative DNA-binding domain"/>
    <property type="match status" value="1"/>
</dbReference>
<dbReference type="Pfam" id="PF13411">
    <property type="entry name" value="MerR_1"/>
    <property type="match status" value="1"/>
</dbReference>
<proteinExistence type="predicted"/>
<sequence length="355" mass="38030">MTLTRRNLSPSQAARHLGVTVKALRLYESRGLIVPGRNAAGWRVYSPADMTRAAEVVALRQLGLSLAQIERAVAGEKGDLDAGLAFHEGLLCDQARRTAEALERVRSLRADLHRGQRPTAADLRLALRGEDEDALGDAPLSVGFELPWPWGGEWFELRNLGRLTFVTGPLGSGKTRLCERLAESLPDAGFLPLGRLADPTISERIQGRLAADPALAGRVERTLAWLVGDGAERSDALVALVVALEEDAPSVLVVDMVEEGLGEGTQEALIAHLRLRSLAKRALLLMTRSTSILDLDAVGANEAIIFCPASHAPPFRVVPHPRSEGYEAVATCLAAPTVRARTAGVVAAEPRSGPR</sequence>
<dbReference type="PRINTS" id="PR00040">
    <property type="entry name" value="HTHMERR"/>
</dbReference>
<dbReference type="SMART" id="SM00422">
    <property type="entry name" value="HTH_MERR"/>
    <property type="match status" value="1"/>
</dbReference>
<protein>
    <submittedName>
        <fullName evidence="3">MerR family transcriptional regulator</fullName>
    </submittedName>
</protein>
<dbReference type="PANTHER" id="PTHR30204">
    <property type="entry name" value="REDOX-CYCLING DRUG-SENSING TRANSCRIPTIONAL ACTIVATOR SOXR"/>
    <property type="match status" value="1"/>
</dbReference>
<dbReference type="PANTHER" id="PTHR30204:SF93">
    <property type="entry name" value="HTH MERR-TYPE DOMAIN-CONTAINING PROTEIN"/>
    <property type="match status" value="1"/>
</dbReference>
<comment type="caution">
    <text evidence="3">The sequence shown here is derived from an EMBL/GenBank/DDBJ whole genome shotgun (WGS) entry which is preliminary data.</text>
</comment>
<dbReference type="PROSITE" id="PS00552">
    <property type="entry name" value="HTH_MERR_1"/>
    <property type="match status" value="1"/>
</dbReference>
<evidence type="ECO:0000313" key="4">
    <source>
        <dbReference type="Proteomes" id="UP000305887"/>
    </source>
</evidence>
<evidence type="ECO:0000256" key="1">
    <source>
        <dbReference type="ARBA" id="ARBA00023125"/>
    </source>
</evidence>
<dbReference type="PROSITE" id="PS50937">
    <property type="entry name" value="HTH_MERR_2"/>
    <property type="match status" value="1"/>
</dbReference>
<dbReference type="InterPro" id="IPR000551">
    <property type="entry name" value="MerR-type_HTH_dom"/>
</dbReference>
<feature type="domain" description="HTH merR-type" evidence="2">
    <location>
        <begin position="7"/>
        <end position="75"/>
    </location>
</feature>
<dbReference type="InterPro" id="IPR009061">
    <property type="entry name" value="DNA-bd_dom_put_sf"/>
</dbReference>
<dbReference type="CDD" id="cd00592">
    <property type="entry name" value="HTH_MerR-like"/>
    <property type="match status" value="1"/>
</dbReference>
<dbReference type="GO" id="GO:0003700">
    <property type="term" value="F:DNA-binding transcription factor activity"/>
    <property type="evidence" value="ECO:0007669"/>
    <property type="project" value="InterPro"/>
</dbReference>
<dbReference type="Gene3D" id="1.10.1660.10">
    <property type="match status" value="1"/>
</dbReference>
<keyword evidence="4" id="KW-1185">Reference proteome</keyword>
<dbReference type="SUPFAM" id="SSF52540">
    <property type="entry name" value="P-loop containing nucleoside triphosphate hydrolases"/>
    <property type="match status" value="1"/>
</dbReference>
<dbReference type="OrthoDB" id="9802944at2"/>
<dbReference type="GO" id="GO:0003677">
    <property type="term" value="F:DNA binding"/>
    <property type="evidence" value="ECO:0007669"/>
    <property type="project" value="UniProtKB-KW"/>
</dbReference>
<dbReference type="InterPro" id="IPR047057">
    <property type="entry name" value="MerR_fam"/>
</dbReference>
<dbReference type="Proteomes" id="UP000305887">
    <property type="component" value="Unassembled WGS sequence"/>
</dbReference>
<gene>
    <name evidence="3" type="ORF">FHG66_18895</name>
</gene>
<reference evidence="3 4" key="1">
    <citation type="submission" date="2019-06" db="EMBL/GenBank/DDBJ databases">
        <title>YIM 131921 draft genome.</title>
        <authorList>
            <person name="Jiang L."/>
        </authorList>
    </citation>
    <scope>NUCLEOTIDE SEQUENCE [LARGE SCALE GENOMIC DNA]</scope>
    <source>
        <strain evidence="3 4">YIM 131921</strain>
    </source>
</reference>
<dbReference type="RefSeq" id="WP_139078608.1">
    <property type="nucleotide sequence ID" value="NZ_VDFU01000036.1"/>
</dbReference>
<evidence type="ECO:0000259" key="2">
    <source>
        <dbReference type="PROSITE" id="PS50937"/>
    </source>
</evidence>
<name>A0A5C4MQA2_9RHOB</name>
<dbReference type="EMBL" id="VDFU01000036">
    <property type="protein sequence ID" value="TNC46492.1"/>
    <property type="molecule type" value="Genomic_DNA"/>
</dbReference>
<organism evidence="3 4">
    <name type="scientific">Rubellimicrobium rubrum</name>
    <dbReference type="NCBI Taxonomy" id="2585369"/>
    <lineage>
        <taxon>Bacteria</taxon>
        <taxon>Pseudomonadati</taxon>
        <taxon>Pseudomonadota</taxon>
        <taxon>Alphaproteobacteria</taxon>
        <taxon>Rhodobacterales</taxon>
        <taxon>Roseobacteraceae</taxon>
        <taxon>Rubellimicrobium</taxon>
    </lineage>
</organism>
<keyword evidence="1" id="KW-0238">DNA-binding</keyword>
<accession>A0A5C4MQA2</accession>
<dbReference type="InterPro" id="IPR027417">
    <property type="entry name" value="P-loop_NTPase"/>
</dbReference>